<accession>A0A1I5R2F4</accession>
<name>A0A1I5R2F4_9GAMM</name>
<dbReference type="Proteomes" id="UP000243084">
    <property type="component" value="Unassembled WGS sequence"/>
</dbReference>
<keyword evidence="2" id="KW-1185">Reference proteome</keyword>
<evidence type="ECO:0000313" key="2">
    <source>
        <dbReference type="Proteomes" id="UP000243084"/>
    </source>
</evidence>
<dbReference type="RefSeq" id="WP_092428856.1">
    <property type="nucleotide sequence ID" value="NZ_FOXM01000003.1"/>
</dbReference>
<protein>
    <submittedName>
        <fullName evidence="1">Uncharacterized protein</fullName>
    </submittedName>
</protein>
<reference evidence="2" key="1">
    <citation type="submission" date="2016-10" db="EMBL/GenBank/DDBJ databases">
        <authorList>
            <person name="Varghese N."/>
            <person name="Submissions S."/>
        </authorList>
    </citation>
    <scope>NUCLEOTIDE SEQUENCE [LARGE SCALE GENOMIC DNA]</scope>
    <source>
        <strain evidence="2">JCM 18195</strain>
    </source>
</reference>
<proteinExistence type="predicted"/>
<sequence length="238" mass="26484">MAQDNAASRLLDLLIKAKSIDPNTASIHAWEQLLGAKNNPALLLSRMGKMIALPEQISTTLTNSTETTPGVVQHISNQLYAAFTTHKFSEKWELFINRIDTHMTNYLALASTLLETQIKTKKLDKDELQELREGFVKLLEEVRSSDLPPRLKSYVVLQLHDLVSVLDNYFITGAEPILERIEATIGHAYIDNEYKEFLKDHELGKSLLGCLGAAANLVTVAVGIPQLTQIIQLLQHGG</sequence>
<gene>
    <name evidence="1" type="ORF">SAMN05216229_103116</name>
</gene>
<organism evidence="1 2">
    <name type="scientific">Geopseudomonas sagittaria</name>
    <dbReference type="NCBI Taxonomy" id="1135990"/>
    <lineage>
        <taxon>Bacteria</taxon>
        <taxon>Pseudomonadati</taxon>
        <taxon>Pseudomonadota</taxon>
        <taxon>Gammaproteobacteria</taxon>
        <taxon>Pseudomonadales</taxon>
        <taxon>Pseudomonadaceae</taxon>
        <taxon>Geopseudomonas</taxon>
    </lineage>
</organism>
<dbReference type="OrthoDB" id="9132762at2"/>
<dbReference type="AlphaFoldDB" id="A0A1I5R2F4"/>
<evidence type="ECO:0000313" key="1">
    <source>
        <dbReference type="EMBL" id="SFP52521.1"/>
    </source>
</evidence>
<dbReference type="EMBL" id="FOXM01000003">
    <property type="protein sequence ID" value="SFP52521.1"/>
    <property type="molecule type" value="Genomic_DNA"/>
</dbReference>